<sequence length="132" mass="14316">MQVAGCAASKVPAGEKAARRTANCWLSCWCADRDDGLPFGCDGNLASELSRHPSKAHNPMRELLGATTGYRARSSITVPPFSLSPLKTDNEKELSLSRRLSESTGREQIKLISHSPLLHIANFFINGPHSIS</sequence>
<protein>
    <submittedName>
        <fullName evidence="1">Uncharacterized protein</fullName>
    </submittedName>
</protein>
<evidence type="ECO:0000313" key="2">
    <source>
        <dbReference type="Proteomes" id="UP001066276"/>
    </source>
</evidence>
<evidence type="ECO:0000313" key="1">
    <source>
        <dbReference type="EMBL" id="KAJ1088362.1"/>
    </source>
</evidence>
<dbReference type="AlphaFoldDB" id="A0AAV7LA07"/>
<name>A0AAV7LA07_PLEWA</name>
<gene>
    <name evidence="1" type="ORF">NDU88_001519</name>
</gene>
<dbReference type="EMBL" id="JANPWB010000015">
    <property type="protein sequence ID" value="KAJ1088362.1"/>
    <property type="molecule type" value="Genomic_DNA"/>
</dbReference>
<keyword evidence="2" id="KW-1185">Reference proteome</keyword>
<comment type="caution">
    <text evidence="1">The sequence shown here is derived from an EMBL/GenBank/DDBJ whole genome shotgun (WGS) entry which is preliminary data.</text>
</comment>
<dbReference type="Proteomes" id="UP001066276">
    <property type="component" value="Chromosome 11"/>
</dbReference>
<reference evidence="1" key="1">
    <citation type="journal article" date="2022" name="bioRxiv">
        <title>Sequencing and chromosome-scale assembly of the giantPleurodeles waltlgenome.</title>
        <authorList>
            <person name="Brown T."/>
            <person name="Elewa A."/>
            <person name="Iarovenko S."/>
            <person name="Subramanian E."/>
            <person name="Araus A.J."/>
            <person name="Petzold A."/>
            <person name="Susuki M."/>
            <person name="Suzuki K.-i.T."/>
            <person name="Hayashi T."/>
            <person name="Toyoda A."/>
            <person name="Oliveira C."/>
            <person name="Osipova E."/>
            <person name="Leigh N.D."/>
            <person name="Simon A."/>
            <person name="Yun M.H."/>
        </authorList>
    </citation>
    <scope>NUCLEOTIDE SEQUENCE</scope>
    <source>
        <strain evidence="1">20211129_DDA</strain>
        <tissue evidence="1">Liver</tissue>
    </source>
</reference>
<organism evidence="1 2">
    <name type="scientific">Pleurodeles waltl</name>
    <name type="common">Iberian ribbed newt</name>
    <dbReference type="NCBI Taxonomy" id="8319"/>
    <lineage>
        <taxon>Eukaryota</taxon>
        <taxon>Metazoa</taxon>
        <taxon>Chordata</taxon>
        <taxon>Craniata</taxon>
        <taxon>Vertebrata</taxon>
        <taxon>Euteleostomi</taxon>
        <taxon>Amphibia</taxon>
        <taxon>Batrachia</taxon>
        <taxon>Caudata</taxon>
        <taxon>Salamandroidea</taxon>
        <taxon>Salamandridae</taxon>
        <taxon>Pleurodelinae</taxon>
        <taxon>Pleurodeles</taxon>
    </lineage>
</organism>
<accession>A0AAV7LA07</accession>
<proteinExistence type="predicted"/>